<accession>A0ABY7EB59</accession>
<dbReference type="PANTHER" id="PTHR14557">
    <property type="entry name" value="PROTEIN C7ORF21"/>
    <property type="match status" value="1"/>
</dbReference>
<feature type="compositionally biased region" description="Low complexity" evidence="1">
    <location>
        <begin position="206"/>
        <end position="236"/>
    </location>
</feature>
<sequence length="433" mass="47540">MHKKDGGAVFCVQVLKHTRVWDKMSWIEGVGDEVTIILCFTLVVGIREIPFISVIVVQLRRRRLIGAQQAQPAGTNATEPVQPISDQATGDTNSQTEQSQPTGDKENEVPTSIAASEEGASVEIAGGEVKEPEANANEISASSGLEESENKQSNSENDNFQSAIEKPASAEELRERRLEFLSGQTQSTQIVNNTGSENTDNTTAPSSSSVSHTKSLSQLASNLLSQQLNGSNDSSSVDQENVETITSSTGSQSVRESSNAGSQAGTESNERVTENPEIAPGEIRVRIKFLNDTQRLVTAPHDETIGSFRRRHFSEELAELKLVRFIFNGRDLRDDSSTLQSNNIGDNCVLHCLVTQQRQNEQQQPVGEEGGIDIGLLMFPLFGLILLIIWYLRFTYRQFFNVTSTLTLAGITFLYLLALGSVLRPVRHHEHID</sequence>
<dbReference type="EMBL" id="CP111016">
    <property type="protein sequence ID" value="WAR05963.1"/>
    <property type="molecule type" value="Genomic_DNA"/>
</dbReference>
<dbReference type="SMART" id="SM00213">
    <property type="entry name" value="UBQ"/>
    <property type="match status" value="1"/>
</dbReference>
<evidence type="ECO:0000313" key="5">
    <source>
        <dbReference type="Proteomes" id="UP001164746"/>
    </source>
</evidence>
<keyword evidence="2" id="KW-0812">Transmembrane</keyword>
<dbReference type="InterPro" id="IPR040352">
    <property type="entry name" value="TMUB1/2"/>
</dbReference>
<feature type="transmembrane region" description="Helical" evidence="2">
    <location>
        <begin position="398"/>
        <end position="418"/>
    </location>
</feature>
<keyword evidence="2" id="KW-0472">Membrane</keyword>
<dbReference type="Pfam" id="PF00240">
    <property type="entry name" value="ubiquitin"/>
    <property type="match status" value="1"/>
</dbReference>
<gene>
    <name evidence="4" type="ORF">MAR_021332</name>
</gene>
<feature type="compositionally biased region" description="Polar residues" evidence="1">
    <location>
        <begin position="237"/>
        <end position="267"/>
    </location>
</feature>
<dbReference type="InterPro" id="IPR029071">
    <property type="entry name" value="Ubiquitin-like_domsf"/>
</dbReference>
<dbReference type="Gene3D" id="3.10.20.90">
    <property type="entry name" value="Phosphatidylinositol 3-kinase Catalytic Subunit, Chain A, domain 1"/>
    <property type="match status" value="1"/>
</dbReference>
<dbReference type="PROSITE" id="PS50053">
    <property type="entry name" value="UBIQUITIN_2"/>
    <property type="match status" value="1"/>
</dbReference>
<feature type="compositionally biased region" description="Polar residues" evidence="1">
    <location>
        <begin position="182"/>
        <end position="205"/>
    </location>
</feature>
<evidence type="ECO:0000313" key="4">
    <source>
        <dbReference type="EMBL" id="WAR05963.1"/>
    </source>
</evidence>
<feature type="region of interest" description="Disordered" evidence="1">
    <location>
        <begin position="67"/>
        <end position="278"/>
    </location>
</feature>
<dbReference type="InterPro" id="IPR000626">
    <property type="entry name" value="Ubiquitin-like_dom"/>
</dbReference>
<feature type="domain" description="Ubiquitin-like" evidence="3">
    <location>
        <begin position="283"/>
        <end position="359"/>
    </location>
</feature>
<feature type="compositionally biased region" description="Polar residues" evidence="1">
    <location>
        <begin position="68"/>
        <end position="102"/>
    </location>
</feature>
<keyword evidence="2" id="KW-1133">Transmembrane helix</keyword>
<keyword evidence="5" id="KW-1185">Reference proteome</keyword>
<evidence type="ECO:0000256" key="1">
    <source>
        <dbReference type="SAM" id="MobiDB-lite"/>
    </source>
</evidence>
<reference evidence="4" key="1">
    <citation type="submission" date="2022-11" db="EMBL/GenBank/DDBJ databases">
        <title>Centuries of genome instability and evolution in soft-shell clam transmissible cancer (bioRxiv).</title>
        <authorList>
            <person name="Hart S.F.M."/>
            <person name="Yonemitsu M.A."/>
            <person name="Giersch R.M."/>
            <person name="Beal B.F."/>
            <person name="Arriagada G."/>
            <person name="Davis B.W."/>
            <person name="Ostrander E.A."/>
            <person name="Goff S.P."/>
            <person name="Metzger M.J."/>
        </authorList>
    </citation>
    <scope>NUCLEOTIDE SEQUENCE</scope>
    <source>
        <strain evidence="4">MELC-2E11</strain>
        <tissue evidence="4">Siphon/mantle</tissue>
    </source>
</reference>
<protein>
    <submittedName>
        <fullName evidence="4">TMUB2-like protein</fullName>
    </submittedName>
</protein>
<dbReference type="CDD" id="cd17057">
    <property type="entry name" value="Ubl_TMUB1_like"/>
    <property type="match status" value="1"/>
</dbReference>
<dbReference type="PANTHER" id="PTHR14557:SF5">
    <property type="entry name" value="UBIQUITIN-LIKE DOMAIN-CONTAINING PROTEIN"/>
    <property type="match status" value="1"/>
</dbReference>
<feature type="compositionally biased region" description="Basic and acidic residues" evidence="1">
    <location>
        <begin position="168"/>
        <end position="179"/>
    </location>
</feature>
<name>A0ABY7EB59_MYAAR</name>
<evidence type="ECO:0000256" key="2">
    <source>
        <dbReference type="SAM" id="Phobius"/>
    </source>
</evidence>
<feature type="transmembrane region" description="Helical" evidence="2">
    <location>
        <begin position="374"/>
        <end position="392"/>
    </location>
</feature>
<organism evidence="4 5">
    <name type="scientific">Mya arenaria</name>
    <name type="common">Soft-shell clam</name>
    <dbReference type="NCBI Taxonomy" id="6604"/>
    <lineage>
        <taxon>Eukaryota</taxon>
        <taxon>Metazoa</taxon>
        <taxon>Spiralia</taxon>
        <taxon>Lophotrochozoa</taxon>
        <taxon>Mollusca</taxon>
        <taxon>Bivalvia</taxon>
        <taxon>Autobranchia</taxon>
        <taxon>Heteroconchia</taxon>
        <taxon>Euheterodonta</taxon>
        <taxon>Imparidentia</taxon>
        <taxon>Neoheterodontei</taxon>
        <taxon>Myida</taxon>
        <taxon>Myoidea</taxon>
        <taxon>Myidae</taxon>
        <taxon>Mya</taxon>
    </lineage>
</organism>
<dbReference type="SUPFAM" id="SSF54236">
    <property type="entry name" value="Ubiquitin-like"/>
    <property type="match status" value="1"/>
</dbReference>
<evidence type="ECO:0000259" key="3">
    <source>
        <dbReference type="PROSITE" id="PS50053"/>
    </source>
</evidence>
<dbReference type="Proteomes" id="UP001164746">
    <property type="component" value="Chromosome 5"/>
</dbReference>
<proteinExistence type="predicted"/>